<feature type="non-terminal residue" evidence="1">
    <location>
        <position position="1"/>
    </location>
</feature>
<sequence length="143" mass="15794">TSVAVLNELRLLGSSRFDSRQILTVVLSGDLRLPERFRHQDLLPLGSRIRMRLALQPASAEDLRTALKHLMLTAGNSALMTPDLIATLCEHALGNYRVLMTLSGELLAAAAQKELPQINEQLYFELFAIHQPAKPRSALRVGA</sequence>
<dbReference type="AlphaFoldDB" id="A0A0F9CGB1"/>
<accession>A0A0F9CGB1</accession>
<dbReference type="InterPro" id="IPR052026">
    <property type="entry name" value="ExeA_AAA_ATPase_DNA-bind"/>
</dbReference>
<organism evidence="1">
    <name type="scientific">marine sediment metagenome</name>
    <dbReference type="NCBI Taxonomy" id="412755"/>
    <lineage>
        <taxon>unclassified sequences</taxon>
        <taxon>metagenomes</taxon>
        <taxon>ecological metagenomes</taxon>
    </lineage>
</organism>
<comment type="caution">
    <text evidence="1">The sequence shown here is derived from an EMBL/GenBank/DDBJ whole genome shotgun (WGS) entry which is preliminary data.</text>
</comment>
<reference evidence="1" key="1">
    <citation type="journal article" date="2015" name="Nature">
        <title>Complex archaea that bridge the gap between prokaryotes and eukaryotes.</title>
        <authorList>
            <person name="Spang A."/>
            <person name="Saw J.H."/>
            <person name="Jorgensen S.L."/>
            <person name="Zaremba-Niedzwiedzka K."/>
            <person name="Martijn J."/>
            <person name="Lind A.E."/>
            <person name="van Eijk R."/>
            <person name="Schleper C."/>
            <person name="Guy L."/>
            <person name="Ettema T.J."/>
        </authorList>
    </citation>
    <scope>NUCLEOTIDE SEQUENCE</scope>
</reference>
<dbReference type="PANTHER" id="PTHR35894">
    <property type="entry name" value="GENERAL SECRETION PATHWAY PROTEIN A-RELATED"/>
    <property type="match status" value="1"/>
</dbReference>
<dbReference type="EMBL" id="LAZR01033415">
    <property type="protein sequence ID" value="KKL48154.1"/>
    <property type="molecule type" value="Genomic_DNA"/>
</dbReference>
<evidence type="ECO:0000313" key="1">
    <source>
        <dbReference type="EMBL" id="KKL48154.1"/>
    </source>
</evidence>
<gene>
    <name evidence="1" type="ORF">LCGC14_2328350</name>
</gene>
<protein>
    <submittedName>
        <fullName evidence="1">Uncharacterized protein</fullName>
    </submittedName>
</protein>
<proteinExistence type="predicted"/>
<name>A0A0F9CGB1_9ZZZZ</name>
<dbReference type="PANTHER" id="PTHR35894:SF5">
    <property type="entry name" value="MU-LIKE PROPHAGE FLUMU DNA TRANSPOSITION PROTEIN B"/>
    <property type="match status" value="1"/>
</dbReference>